<proteinExistence type="inferred from homology"/>
<dbReference type="Gene3D" id="2.30.29.30">
    <property type="entry name" value="Pleckstrin-homology domain (PH domain)/Phosphotyrosine-binding domain (PTB)"/>
    <property type="match status" value="1"/>
</dbReference>
<sequence>MKTTIQEHMLEFQMTLALAKARYLGHSSKHLDISSSNNGSLKKGNGKDWILNRLNKNEGKTDMLDDIIHALQEHVKLGGKISEKIKGKLGLGGRTLRVGGMRKMYKKLFPMNEEEKLLKVSQCYLSTTAGPLGGLLFLSTHKIAFCSAKSITVLSPPNGDNDYVRIHYKVVIPMEKVMGVNESDQKNVKTDSEKYIQIVTVDNLEFWFMGLLNNYQSIFNSLEVLVKTKL</sequence>
<dbReference type="EMBL" id="CM002926">
    <property type="protein sequence ID" value="KGN51564.1"/>
    <property type="molecule type" value="Genomic_DNA"/>
</dbReference>
<evidence type="ECO:0000313" key="3">
    <source>
        <dbReference type="EMBL" id="KGN51564.1"/>
    </source>
</evidence>
<comment type="similarity">
    <text evidence="1">Belongs to the GEM family.</text>
</comment>
<dbReference type="InterPro" id="IPR004182">
    <property type="entry name" value="GRAM"/>
</dbReference>
<name>A0A0A0KRR9_CUCSA</name>
<accession>A0A0A0KRR9</accession>
<reference evidence="3 4" key="3">
    <citation type="journal article" date="2010" name="BMC Genomics">
        <title>Transcriptome sequencing and comparative analysis of cucumber flowers with different sex types.</title>
        <authorList>
            <person name="Guo S."/>
            <person name="Zheng Y."/>
            <person name="Joung J.G."/>
            <person name="Liu S."/>
            <person name="Zhang Z."/>
            <person name="Crasta O.R."/>
            <person name="Sobral B.W."/>
            <person name="Xu Y."/>
            <person name="Huang S."/>
            <person name="Fei Z."/>
        </authorList>
    </citation>
    <scope>NUCLEOTIDE SEQUENCE [LARGE SCALE GENOMIC DNA]</scope>
    <source>
        <strain evidence="4">cv. 9930</strain>
    </source>
</reference>
<feature type="domain" description="GRAM" evidence="2">
    <location>
        <begin position="103"/>
        <end position="184"/>
    </location>
</feature>
<organism evidence="3 4">
    <name type="scientific">Cucumis sativus</name>
    <name type="common">Cucumber</name>
    <dbReference type="NCBI Taxonomy" id="3659"/>
    <lineage>
        <taxon>Eukaryota</taxon>
        <taxon>Viridiplantae</taxon>
        <taxon>Streptophyta</taxon>
        <taxon>Embryophyta</taxon>
        <taxon>Tracheophyta</taxon>
        <taxon>Spermatophyta</taxon>
        <taxon>Magnoliopsida</taxon>
        <taxon>eudicotyledons</taxon>
        <taxon>Gunneridae</taxon>
        <taxon>Pentapetalae</taxon>
        <taxon>rosids</taxon>
        <taxon>fabids</taxon>
        <taxon>Cucurbitales</taxon>
        <taxon>Cucurbitaceae</taxon>
        <taxon>Benincaseae</taxon>
        <taxon>Cucumis</taxon>
    </lineage>
</organism>
<dbReference type="PANTHER" id="PTHR31969">
    <property type="entry name" value="GEM-LIKE PROTEIN 2"/>
    <property type="match status" value="1"/>
</dbReference>
<dbReference type="SMART" id="SM00568">
    <property type="entry name" value="GRAM"/>
    <property type="match status" value="1"/>
</dbReference>
<reference evidence="3 4" key="2">
    <citation type="journal article" date="2009" name="PLoS ONE">
        <title>An integrated genetic and cytogenetic map of the cucumber genome.</title>
        <authorList>
            <person name="Ren Y."/>
            <person name="Zhang Z."/>
            <person name="Liu J."/>
            <person name="Staub J.E."/>
            <person name="Han Y."/>
            <person name="Cheng Z."/>
            <person name="Li X."/>
            <person name="Lu J."/>
            <person name="Miao H."/>
            <person name="Kang H."/>
            <person name="Xie B."/>
            <person name="Gu X."/>
            <person name="Wang X."/>
            <person name="Du Y."/>
            <person name="Jin W."/>
            <person name="Huang S."/>
        </authorList>
    </citation>
    <scope>NUCLEOTIDE SEQUENCE [LARGE SCALE GENOMIC DNA]</scope>
    <source>
        <strain evidence="4">cv. 9930</strain>
    </source>
</reference>
<dbReference type="KEGG" id="csv:101214820"/>
<dbReference type="STRING" id="3659.A0A0A0KRR9"/>
<reference evidence="3 4" key="4">
    <citation type="journal article" date="2011" name="BMC Genomics">
        <title>RNA-Seq improves annotation of protein-coding genes in the cucumber genome.</title>
        <authorList>
            <person name="Li Z."/>
            <person name="Zhang Z."/>
            <person name="Yan P."/>
            <person name="Huang S."/>
            <person name="Fei Z."/>
            <person name="Lin K."/>
        </authorList>
    </citation>
    <scope>NUCLEOTIDE SEQUENCE [LARGE SCALE GENOMIC DNA]</scope>
    <source>
        <strain evidence="4">cv. 9930</strain>
    </source>
</reference>
<dbReference type="Proteomes" id="UP000029981">
    <property type="component" value="Chromosome 5"/>
</dbReference>
<protein>
    <recommendedName>
        <fullName evidence="2">GRAM domain-containing protein</fullName>
    </recommendedName>
</protein>
<evidence type="ECO:0000313" key="4">
    <source>
        <dbReference type="Proteomes" id="UP000029981"/>
    </source>
</evidence>
<dbReference type="InterPro" id="IPR011993">
    <property type="entry name" value="PH-like_dom_sf"/>
</dbReference>
<dbReference type="AlphaFoldDB" id="A0A0A0KRR9"/>
<dbReference type="Pfam" id="PF02893">
    <property type="entry name" value="GRAM"/>
    <property type="match status" value="1"/>
</dbReference>
<evidence type="ECO:0000256" key="1">
    <source>
        <dbReference type="ARBA" id="ARBA00009414"/>
    </source>
</evidence>
<dbReference type="OrthoDB" id="1736712at2759"/>
<gene>
    <name evidence="3" type="ORF">Csa_5G579020</name>
</gene>
<keyword evidence="4" id="KW-1185">Reference proteome</keyword>
<evidence type="ECO:0000259" key="2">
    <source>
        <dbReference type="SMART" id="SM00568"/>
    </source>
</evidence>
<dbReference type="Gramene" id="KGN51564">
    <property type="protein sequence ID" value="KGN51564"/>
    <property type="gene ID" value="Csa_5G579020"/>
</dbReference>
<reference evidence="3 4" key="1">
    <citation type="journal article" date="2009" name="Nat. Genet.">
        <title>The genome of the cucumber, Cucumis sativus L.</title>
        <authorList>
            <person name="Huang S."/>
            <person name="Li R."/>
            <person name="Zhang Z."/>
            <person name="Li L."/>
            <person name="Gu X."/>
            <person name="Fan W."/>
            <person name="Lucas W.J."/>
            <person name="Wang X."/>
            <person name="Xie B."/>
            <person name="Ni P."/>
            <person name="Ren Y."/>
            <person name="Zhu H."/>
            <person name="Li J."/>
            <person name="Lin K."/>
            <person name="Jin W."/>
            <person name="Fei Z."/>
            <person name="Li G."/>
            <person name="Staub J."/>
            <person name="Kilian A."/>
            <person name="van der Vossen E.A."/>
            <person name="Wu Y."/>
            <person name="Guo J."/>
            <person name="He J."/>
            <person name="Jia Z."/>
            <person name="Ren Y."/>
            <person name="Tian G."/>
            <person name="Lu Y."/>
            <person name="Ruan J."/>
            <person name="Qian W."/>
            <person name="Wang M."/>
            <person name="Huang Q."/>
            <person name="Li B."/>
            <person name="Xuan Z."/>
            <person name="Cao J."/>
            <person name="Asan"/>
            <person name="Wu Z."/>
            <person name="Zhang J."/>
            <person name="Cai Q."/>
            <person name="Bai Y."/>
            <person name="Zhao B."/>
            <person name="Han Y."/>
            <person name="Li Y."/>
            <person name="Li X."/>
            <person name="Wang S."/>
            <person name="Shi Q."/>
            <person name="Liu S."/>
            <person name="Cho W.K."/>
            <person name="Kim J.Y."/>
            <person name="Xu Y."/>
            <person name="Heller-Uszynska K."/>
            <person name="Miao H."/>
            <person name="Cheng Z."/>
            <person name="Zhang S."/>
            <person name="Wu J."/>
            <person name="Yang Y."/>
            <person name="Kang H."/>
            <person name="Li M."/>
            <person name="Liang H."/>
            <person name="Ren X."/>
            <person name="Shi Z."/>
            <person name="Wen M."/>
            <person name="Jian M."/>
            <person name="Yang H."/>
            <person name="Zhang G."/>
            <person name="Yang Z."/>
            <person name="Chen R."/>
            <person name="Liu S."/>
            <person name="Li J."/>
            <person name="Ma L."/>
            <person name="Liu H."/>
            <person name="Zhou Y."/>
            <person name="Zhao J."/>
            <person name="Fang X."/>
            <person name="Li G."/>
            <person name="Fang L."/>
            <person name="Li Y."/>
            <person name="Liu D."/>
            <person name="Zheng H."/>
            <person name="Zhang Y."/>
            <person name="Qin N."/>
            <person name="Li Z."/>
            <person name="Yang G."/>
            <person name="Yang S."/>
            <person name="Bolund L."/>
            <person name="Kristiansen K."/>
            <person name="Zheng H."/>
            <person name="Li S."/>
            <person name="Zhang X."/>
            <person name="Yang H."/>
            <person name="Wang J."/>
            <person name="Sun R."/>
            <person name="Zhang B."/>
            <person name="Jiang S."/>
            <person name="Wang J."/>
            <person name="Du Y."/>
            <person name="Li S."/>
        </authorList>
    </citation>
    <scope>NUCLEOTIDE SEQUENCE [LARGE SCALE GENOMIC DNA]</scope>
    <source>
        <strain evidence="4">cv. 9930</strain>
    </source>
</reference>
<dbReference type="InterPro" id="IPR037848">
    <property type="entry name" value="GEM-like"/>
</dbReference>